<sequence length="338" mass="38345">MEGVETFEGHVPEITTWFRIILSPEKQVLVMNVIEILYSNRNRRQGTKPFANDEEVTSIVMQFPWAMAIVLFLTREEPVAVAKAINEIRECATELRTAETWLLLKPAMLDDGDAPWFGARNRKDTASMGLDLDLPGPSRKQPEDRTRRFPDFIKGVEHAVSLDRQIKEMSDPPTTAPDAEDHPDEIPKDLTAFAERVFKAIVDETSMLDGTRRTKDGLKESVYVERLRGLSDVQIGIISWKLLGHIIDAHRVNTLCEHEIGRRIAAAPGKELLMKLNNKKLNSNRSLLHSEASRAVQSGHIPKPEVPVNQQHEQLRKRVQGSRKRARLEADDDDDDPE</sequence>
<dbReference type="Proteomes" id="UP001174997">
    <property type="component" value="Unassembled WGS sequence"/>
</dbReference>
<feature type="compositionally biased region" description="Basic residues" evidence="1">
    <location>
        <begin position="315"/>
        <end position="326"/>
    </location>
</feature>
<feature type="region of interest" description="Disordered" evidence="1">
    <location>
        <begin position="290"/>
        <end position="338"/>
    </location>
</feature>
<protein>
    <submittedName>
        <fullName evidence="2">Uncharacterized protein</fullName>
    </submittedName>
</protein>
<gene>
    <name evidence="2" type="ORF">QBC41DRAFT_306798</name>
</gene>
<proteinExistence type="predicted"/>
<organism evidence="2 3">
    <name type="scientific">Cercophora samala</name>
    <dbReference type="NCBI Taxonomy" id="330535"/>
    <lineage>
        <taxon>Eukaryota</taxon>
        <taxon>Fungi</taxon>
        <taxon>Dikarya</taxon>
        <taxon>Ascomycota</taxon>
        <taxon>Pezizomycotina</taxon>
        <taxon>Sordariomycetes</taxon>
        <taxon>Sordariomycetidae</taxon>
        <taxon>Sordariales</taxon>
        <taxon>Lasiosphaeriaceae</taxon>
        <taxon>Cercophora</taxon>
    </lineage>
</organism>
<name>A0AA39Z4L9_9PEZI</name>
<dbReference type="EMBL" id="JAULSY010000129">
    <property type="protein sequence ID" value="KAK0663462.1"/>
    <property type="molecule type" value="Genomic_DNA"/>
</dbReference>
<keyword evidence="3" id="KW-1185">Reference proteome</keyword>
<feature type="region of interest" description="Disordered" evidence="1">
    <location>
        <begin position="127"/>
        <end position="147"/>
    </location>
</feature>
<evidence type="ECO:0000256" key="1">
    <source>
        <dbReference type="SAM" id="MobiDB-lite"/>
    </source>
</evidence>
<reference evidence="2" key="1">
    <citation type="submission" date="2023-06" db="EMBL/GenBank/DDBJ databases">
        <title>Genome-scale phylogeny and comparative genomics of the fungal order Sordariales.</title>
        <authorList>
            <consortium name="Lawrence Berkeley National Laboratory"/>
            <person name="Hensen N."/>
            <person name="Bonometti L."/>
            <person name="Westerberg I."/>
            <person name="Brannstrom I.O."/>
            <person name="Guillou S."/>
            <person name="Cros-Aarteil S."/>
            <person name="Calhoun S."/>
            <person name="Haridas S."/>
            <person name="Kuo A."/>
            <person name="Mondo S."/>
            <person name="Pangilinan J."/>
            <person name="Riley R."/>
            <person name="Labutti K."/>
            <person name="Andreopoulos B."/>
            <person name="Lipzen A."/>
            <person name="Chen C."/>
            <person name="Yanf M."/>
            <person name="Daum C."/>
            <person name="Ng V."/>
            <person name="Clum A."/>
            <person name="Steindorff A."/>
            <person name="Ohm R."/>
            <person name="Martin F."/>
            <person name="Silar P."/>
            <person name="Natvig D."/>
            <person name="Lalanne C."/>
            <person name="Gautier V."/>
            <person name="Ament-Velasquez S.L."/>
            <person name="Kruys A."/>
            <person name="Hutchinson M.I."/>
            <person name="Powell A.J."/>
            <person name="Barry K."/>
            <person name="Miller A.N."/>
            <person name="Grigoriev I.V."/>
            <person name="Debuchy R."/>
            <person name="Gladieux P."/>
            <person name="Thoren M.H."/>
            <person name="Johannesson H."/>
        </authorList>
    </citation>
    <scope>NUCLEOTIDE SEQUENCE</scope>
    <source>
        <strain evidence="2">CBS 307.81</strain>
    </source>
</reference>
<dbReference type="AlphaFoldDB" id="A0AA39Z4L9"/>
<evidence type="ECO:0000313" key="3">
    <source>
        <dbReference type="Proteomes" id="UP001174997"/>
    </source>
</evidence>
<comment type="caution">
    <text evidence="2">The sequence shown here is derived from an EMBL/GenBank/DDBJ whole genome shotgun (WGS) entry which is preliminary data.</text>
</comment>
<accession>A0AA39Z4L9</accession>
<evidence type="ECO:0000313" key="2">
    <source>
        <dbReference type="EMBL" id="KAK0663462.1"/>
    </source>
</evidence>